<keyword evidence="1" id="KW-0472">Membrane</keyword>
<reference evidence="3" key="1">
    <citation type="journal article" date="2016" name="Genome Announc.">
        <title>Draft genomes of two strains of Paenibacillus glucanolyticus with capability to degrade lignocellulose.</title>
        <authorList>
            <person name="Mathews S.L."/>
            <person name="Pawlak J."/>
            <person name="Grunden A.M."/>
        </authorList>
    </citation>
    <scope>NUCLEOTIDE SEQUENCE [LARGE SCALE GENOMIC DNA]</scope>
    <source>
        <strain evidence="3">SLM1</strain>
    </source>
</reference>
<feature type="transmembrane region" description="Helical" evidence="1">
    <location>
        <begin position="337"/>
        <end position="356"/>
    </location>
</feature>
<keyword evidence="2" id="KW-0732">Signal</keyword>
<proteinExistence type="predicted"/>
<feature type="transmembrane region" description="Helical" evidence="1">
    <location>
        <begin position="113"/>
        <end position="137"/>
    </location>
</feature>
<accession>A0A168EWT0</accession>
<organism evidence="3 4">
    <name type="scientific">Paenibacillus glucanolyticus</name>
    <dbReference type="NCBI Taxonomy" id="59843"/>
    <lineage>
        <taxon>Bacteria</taxon>
        <taxon>Bacillati</taxon>
        <taxon>Bacillota</taxon>
        <taxon>Bacilli</taxon>
        <taxon>Bacillales</taxon>
        <taxon>Paenibacillaceae</taxon>
        <taxon>Paenibacillus</taxon>
    </lineage>
</organism>
<evidence type="ECO:0000256" key="2">
    <source>
        <dbReference type="SAM" id="SignalP"/>
    </source>
</evidence>
<dbReference type="RefSeq" id="WP_063477404.1">
    <property type="nucleotide sequence ID" value="NZ_JBCMWP010000019.1"/>
</dbReference>
<name>A0A168EWT0_9BACL</name>
<comment type="caution">
    <text evidence="3">The sequence shown here is derived from an EMBL/GenBank/DDBJ whole genome shotgun (WGS) entry which is preliminary data.</text>
</comment>
<keyword evidence="1" id="KW-1133">Transmembrane helix</keyword>
<protein>
    <submittedName>
        <fullName evidence="3">Uncharacterized protein</fullName>
    </submittedName>
</protein>
<evidence type="ECO:0000256" key="1">
    <source>
        <dbReference type="SAM" id="Phobius"/>
    </source>
</evidence>
<feature type="chain" id="PRO_5007896621" evidence="2">
    <location>
        <begin position="26"/>
        <end position="765"/>
    </location>
</feature>
<feature type="transmembrane region" description="Helical" evidence="1">
    <location>
        <begin position="68"/>
        <end position="92"/>
    </location>
</feature>
<dbReference type="OrthoDB" id="2794581at2"/>
<dbReference type="AlphaFoldDB" id="A0A168EWT0"/>
<evidence type="ECO:0000313" key="3">
    <source>
        <dbReference type="EMBL" id="KZS44900.1"/>
    </source>
</evidence>
<sequence length="765" mass="80561">MKRTVSIVLLAVILSVFLLQSMAFAATDTGLLMPPGTTSVDGEGKLFSDEKLEQMKKDKEDASLTDGIMLGFILSLFNAVHISSLPTLIFGNPYGDSGTLNYGIFSVGEMEKIINPILGLLTGLYTLILTAAIMVSAAKFGLKAYSPQAKADFWTDINMWVLSAFFMGSFWLIFKVMMSINLALVSSMFDTLKATGADANGVSLIASAGNFNLGNAIVYLAEFGLTLYLNIIYIARKVIIIFLVVLSPFAAYSLIFAKTRAFFGTWMKELAGNIFLQSIHAITIFVFAQLSSLAGEGGAEIYATIYRLGLLIMFIPITGMISRWLNLGDSSSKLGQTATMMGAGSVAGAMMLAKGAGNMLGGKRAGGAMSGAMTGGMTGGMAPGSGSMSGSAPDMGSDAGMTALTMAAKGGSGWQKFKNIAGGVGAVAGGAVGLTMGPAGVAVGAKLGGTAVKGAMQGARNVSAGVKNSSMMATSAFFPEGVKSAYQSASGSGFFTKMRSMGSTGKENFSDMWNHLGERRRFMGNMGEALGSTVGAGAVGQKLGHMFSGASRGRVQGASEMFGGMNDMTLPKLAQKYAGQNVTWEQNNSGSAFYAQTANGKQRISNYGAADPTLKKGETRVADYKFPGHNEKFERQPNGSYKLSMPQSSQGHTYGPNAVEGPIGMSGGSNEHIARTSGAYIRGADGSRFEDNRVDAAKITPDNYFSHNIKGTDRRDWSDKGADLLSRKTKASTEYTPPTNQTKKLSTIANQAVRERARTKNKVVL</sequence>
<feature type="transmembrane region" description="Helical" evidence="1">
    <location>
        <begin position="238"/>
        <end position="255"/>
    </location>
</feature>
<feature type="transmembrane region" description="Helical" evidence="1">
    <location>
        <begin position="275"/>
        <end position="293"/>
    </location>
</feature>
<feature type="signal peptide" evidence="2">
    <location>
        <begin position="1"/>
        <end position="25"/>
    </location>
</feature>
<feature type="transmembrane region" description="Helical" evidence="1">
    <location>
        <begin position="305"/>
        <end position="325"/>
    </location>
</feature>
<feature type="transmembrane region" description="Helical" evidence="1">
    <location>
        <begin position="157"/>
        <end position="174"/>
    </location>
</feature>
<dbReference type="Proteomes" id="UP000076796">
    <property type="component" value="Unassembled WGS sequence"/>
</dbReference>
<gene>
    <name evidence="3" type="ORF">AWU65_02640</name>
</gene>
<dbReference type="EMBL" id="LWMH01000001">
    <property type="protein sequence ID" value="KZS44900.1"/>
    <property type="molecule type" value="Genomic_DNA"/>
</dbReference>
<keyword evidence="4" id="KW-1185">Reference proteome</keyword>
<evidence type="ECO:0000313" key="4">
    <source>
        <dbReference type="Proteomes" id="UP000076796"/>
    </source>
</evidence>
<keyword evidence="1" id="KW-0812">Transmembrane</keyword>